<proteinExistence type="predicted"/>
<reference evidence="5" key="1">
    <citation type="submission" date="2017-04" db="EMBL/GenBank/DDBJ databases">
        <authorList>
            <person name="Varghese N."/>
            <person name="Submissions S."/>
        </authorList>
    </citation>
    <scope>NUCLEOTIDE SEQUENCE [LARGE SCALE GENOMIC DNA]</scope>
</reference>
<evidence type="ECO:0000256" key="1">
    <source>
        <dbReference type="ARBA" id="ARBA00022729"/>
    </source>
</evidence>
<evidence type="ECO:0000313" key="4">
    <source>
        <dbReference type="EMBL" id="SMQ85392.1"/>
    </source>
</evidence>
<organism evidence="4 5">
    <name type="scientific">Devosia lucknowensis</name>
    <dbReference type="NCBI Taxonomy" id="1096929"/>
    <lineage>
        <taxon>Bacteria</taxon>
        <taxon>Pseudomonadati</taxon>
        <taxon>Pseudomonadota</taxon>
        <taxon>Alphaproteobacteria</taxon>
        <taxon>Hyphomicrobiales</taxon>
        <taxon>Devosiaceae</taxon>
        <taxon>Devosia</taxon>
    </lineage>
</organism>
<gene>
    <name evidence="4" type="ORF">SAMN06295905_2669</name>
</gene>
<dbReference type="PANTHER" id="PTHR30006">
    <property type="entry name" value="THIAMINE-BINDING PERIPLASMIC PROTEIN-RELATED"/>
    <property type="match status" value="1"/>
</dbReference>
<evidence type="ECO:0000256" key="2">
    <source>
        <dbReference type="ARBA" id="ARBA00022764"/>
    </source>
</evidence>
<keyword evidence="5" id="KW-1185">Reference proteome</keyword>
<name>A0A1Y6G5E0_9HYPH</name>
<evidence type="ECO:0000313" key="5">
    <source>
        <dbReference type="Proteomes" id="UP000194474"/>
    </source>
</evidence>
<dbReference type="Proteomes" id="UP000194474">
    <property type="component" value="Unassembled WGS sequence"/>
</dbReference>
<dbReference type="InterPro" id="IPR026045">
    <property type="entry name" value="Ferric-bd"/>
</dbReference>
<sequence>MNIRKRTFLALSAAALIASTSMTSLALAQDGSVVIYTAHKSSIVDTLLPIFEQETGLKAEVVKLGSGDIAKRVQAEAGAPAADVIWSISGSQLTELEDLLEPYTPPEADQIDPQFVKDDSWTPYTAVVYVLAVNTDLQPIDTAPKTWAELADPKWAGQIASARADGSGSAMQQLQTVLTVFGDEGWDKYAEIAKNFVFADSSGAVPRFVADGETSMGLTLEDNALEYVQGGAPISIVHLADGTAATPDGVALVKGSPNPEGGKAFIDWAMSKSTQEKLAMDIGRRSVRLDVAGPAGTPNLADLTLVNVKPLSDFGGAEEVLAKWRTAIGE</sequence>
<dbReference type="PIRSF" id="PIRSF002825">
    <property type="entry name" value="CfbpA"/>
    <property type="match status" value="1"/>
</dbReference>
<protein>
    <submittedName>
        <fullName evidence="4">Iron(III) transport system substrate-binding protein</fullName>
    </submittedName>
</protein>
<dbReference type="EMBL" id="FXWK01000002">
    <property type="protein sequence ID" value="SMQ85392.1"/>
    <property type="molecule type" value="Genomic_DNA"/>
</dbReference>
<feature type="chain" id="PRO_5012441565" evidence="3">
    <location>
        <begin position="29"/>
        <end position="330"/>
    </location>
</feature>
<accession>A0A1Y6G5E0</accession>
<keyword evidence="1 3" id="KW-0732">Signal</keyword>
<evidence type="ECO:0000256" key="3">
    <source>
        <dbReference type="SAM" id="SignalP"/>
    </source>
</evidence>
<dbReference type="OrthoDB" id="7374867at2"/>
<dbReference type="SUPFAM" id="SSF53850">
    <property type="entry name" value="Periplasmic binding protein-like II"/>
    <property type="match status" value="1"/>
</dbReference>
<dbReference type="PANTHER" id="PTHR30006:SF24">
    <property type="entry name" value="SLL0237 PROTEIN"/>
    <property type="match status" value="1"/>
</dbReference>
<feature type="signal peptide" evidence="3">
    <location>
        <begin position="1"/>
        <end position="28"/>
    </location>
</feature>
<dbReference type="AlphaFoldDB" id="A0A1Y6G5E0"/>
<dbReference type="InterPro" id="IPR006059">
    <property type="entry name" value="SBP"/>
</dbReference>
<dbReference type="RefSeq" id="WP_086471066.1">
    <property type="nucleotide sequence ID" value="NZ_FXWK01000002.1"/>
</dbReference>
<dbReference type="Pfam" id="PF13416">
    <property type="entry name" value="SBP_bac_8"/>
    <property type="match status" value="1"/>
</dbReference>
<keyword evidence="2" id="KW-0574">Periplasm</keyword>
<dbReference type="Gene3D" id="3.40.190.10">
    <property type="entry name" value="Periplasmic binding protein-like II"/>
    <property type="match status" value="2"/>
</dbReference>